<name>A0A9K3KU53_9STRA</name>
<evidence type="ECO:0000313" key="2">
    <source>
        <dbReference type="EMBL" id="KAG7338827.1"/>
    </source>
</evidence>
<reference evidence="3" key="2">
    <citation type="submission" date="2021-04" db="EMBL/GenBank/DDBJ databases">
        <authorList>
            <person name="Podell S."/>
        </authorList>
    </citation>
    <scope>NUCLEOTIDE SEQUENCE</scope>
    <source>
        <strain evidence="3">Hildebrandi</strain>
    </source>
</reference>
<dbReference type="EMBL" id="JAGRRH010000047">
    <property type="protein sequence ID" value="KAG7338827.1"/>
    <property type="molecule type" value="Genomic_DNA"/>
</dbReference>
<protein>
    <submittedName>
        <fullName evidence="3">Uncharacterized protein</fullName>
    </submittedName>
</protein>
<dbReference type="AlphaFoldDB" id="A0A9K3KU53"/>
<dbReference type="Proteomes" id="UP000693970">
    <property type="component" value="Unassembled WGS sequence"/>
</dbReference>
<feature type="region of interest" description="Disordered" evidence="1">
    <location>
        <begin position="124"/>
        <end position="165"/>
    </location>
</feature>
<feature type="compositionally biased region" description="Basic residues" evidence="1">
    <location>
        <begin position="147"/>
        <end position="157"/>
    </location>
</feature>
<dbReference type="EMBL" id="JAGRRH010000001">
    <property type="protein sequence ID" value="KAG7373707.1"/>
    <property type="molecule type" value="Genomic_DNA"/>
</dbReference>
<evidence type="ECO:0000313" key="5">
    <source>
        <dbReference type="Proteomes" id="UP000693970"/>
    </source>
</evidence>
<organism evidence="3 5">
    <name type="scientific">Nitzschia inconspicua</name>
    <dbReference type="NCBI Taxonomy" id="303405"/>
    <lineage>
        <taxon>Eukaryota</taxon>
        <taxon>Sar</taxon>
        <taxon>Stramenopiles</taxon>
        <taxon>Ochrophyta</taxon>
        <taxon>Bacillariophyta</taxon>
        <taxon>Bacillariophyceae</taxon>
        <taxon>Bacillariophycidae</taxon>
        <taxon>Bacillariales</taxon>
        <taxon>Bacillariaceae</taxon>
        <taxon>Nitzschia</taxon>
    </lineage>
</organism>
<gene>
    <name evidence="3" type="ORF">IV203_012626</name>
    <name evidence="2" type="ORF">IV203_012747</name>
    <name evidence="4" type="ORF">IV203_012802</name>
</gene>
<evidence type="ECO:0000313" key="4">
    <source>
        <dbReference type="EMBL" id="KAG7373707.1"/>
    </source>
</evidence>
<sequence>MDSDTSLVIPIMLEGGMVVIKELLASPGNKKKEAIVDDMIVPLSTRQQQQQQQKKQLLSPDEYSESAKLEAAQTMASAHQRIVAMIQHNRAVDTLYTQFRTFKEIGNMDAANRCLESMEQLSVSMPRGGAGTTKRPKPEREEDENHKRSRKCMKLKKNSQQMVTM</sequence>
<feature type="compositionally biased region" description="Basic and acidic residues" evidence="1">
    <location>
        <begin position="136"/>
        <end position="146"/>
    </location>
</feature>
<proteinExistence type="predicted"/>
<comment type="caution">
    <text evidence="3">The sequence shown here is derived from an EMBL/GenBank/DDBJ whole genome shotgun (WGS) entry which is preliminary data.</text>
</comment>
<dbReference type="EMBL" id="JAGRRH010000019">
    <property type="protein sequence ID" value="KAG7350029.1"/>
    <property type="molecule type" value="Genomic_DNA"/>
</dbReference>
<accession>A0A9K3KU53</accession>
<evidence type="ECO:0000256" key="1">
    <source>
        <dbReference type="SAM" id="MobiDB-lite"/>
    </source>
</evidence>
<evidence type="ECO:0000313" key="3">
    <source>
        <dbReference type="EMBL" id="KAG7350029.1"/>
    </source>
</evidence>
<keyword evidence="5" id="KW-1185">Reference proteome</keyword>
<reference evidence="3" key="1">
    <citation type="journal article" date="2021" name="Sci. Rep.">
        <title>Diploid genomic architecture of Nitzschia inconspicua, an elite biomass production diatom.</title>
        <authorList>
            <person name="Oliver A."/>
            <person name="Podell S."/>
            <person name="Pinowska A."/>
            <person name="Traller J.C."/>
            <person name="Smith S.R."/>
            <person name="McClure R."/>
            <person name="Beliaev A."/>
            <person name="Bohutskyi P."/>
            <person name="Hill E.A."/>
            <person name="Rabines A."/>
            <person name="Zheng H."/>
            <person name="Allen L.Z."/>
            <person name="Kuo A."/>
            <person name="Grigoriev I.V."/>
            <person name="Allen A.E."/>
            <person name="Hazlebeck D."/>
            <person name="Allen E.E."/>
        </authorList>
    </citation>
    <scope>NUCLEOTIDE SEQUENCE</scope>
    <source>
        <strain evidence="3">Hildebrandi</strain>
    </source>
</reference>